<keyword evidence="2" id="KW-0732">Signal</keyword>
<dbReference type="AlphaFoldDB" id="A0A7Y9XVP4"/>
<keyword evidence="1" id="KW-0472">Membrane</keyword>
<organism evidence="3 4">
    <name type="scientific">Novosphingobium marinum</name>
    <dbReference type="NCBI Taxonomy" id="1514948"/>
    <lineage>
        <taxon>Bacteria</taxon>
        <taxon>Pseudomonadati</taxon>
        <taxon>Pseudomonadota</taxon>
        <taxon>Alphaproteobacteria</taxon>
        <taxon>Sphingomonadales</taxon>
        <taxon>Sphingomonadaceae</taxon>
        <taxon>Novosphingobium</taxon>
    </lineage>
</organism>
<feature type="transmembrane region" description="Helical" evidence="1">
    <location>
        <begin position="37"/>
        <end position="57"/>
    </location>
</feature>
<evidence type="ECO:0000313" key="3">
    <source>
        <dbReference type="EMBL" id="NYH95335.1"/>
    </source>
</evidence>
<dbReference type="Proteomes" id="UP000522081">
    <property type="component" value="Unassembled WGS sequence"/>
</dbReference>
<gene>
    <name evidence="3" type="ORF">FHS75_001654</name>
</gene>
<keyword evidence="1" id="KW-1133">Transmembrane helix</keyword>
<dbReference type="RefSeq" id="WP_179407194.1">
    <property type="nucleotide sequence ID" value="NZ_BMGF01000002.1"/>
</dbReference>
<proteinExistence type="predicted"/>
<comment type="caution">
    <text evidence="3">The sequence shown here is derived from an EMBL/GenBank/DDBJ whole genome shotgun (WGS) entry which is preliminary data.</text>
</comment>
<feature type="signal peptide" evidence="2">
    <location>
        <begin position="1"/>
        <end position="27"/>
    </location>
</feature>
<protein>
    <submittedName>
        <fullName evidence="3">Uncharacterized protein</fullName>
    </submittedName>
</protein>
<evidence type="ECO:0000313" key="4">
    <source>
        <dbReference type="Proteomes" id="UP000522081"/>
    </source>
</evidence>
<accession>A0A7Y9XVP4</accession>
<sequence>MKTLSKILVGTVAAGAMAVSTATPAQARDRDGGIDAGEVIAGALVIGGIAAVAAAASDNDRDRWDYRDRRYDSRYDRDRYGYRYRGRGMDPRAAVDQCVRAVERRASRYSYGRAEVTRITRVRDRRRGFEVRGRLAVDERGYGRRGRRGYDTGKFSCDVEYGRIRDLDIDGIRGF</sequence>
<evidence type="ECO:0000256" key="2">
    <source>
        <dbReference type="SAM" id="SignalP"/>
    </source>
</evidence>
<keyword evidence="4" id="KW-1185">Reference proteome</keyword>
<keyword evidence="1" id="KW-0812">Transmembrane</keyword>
<feature type="chain" id="PRO_5031151210" evidence="2">
    <location>
        <begin position="28"/>
        <end position="175"/>
    </location>
</feature>
<evidence type="ECO:0000256" key="1">
    <source>
        <dbReference type="SAM" id="Phobius"/>
    </source>
</evidence>
<dbReference type="EMBL" id="JACBZF010000002">
    <property type="protein sequence ID" value="NYH95335.1"/>
    <property type="molecule type" value="Genomic_DNA"/>
</dbReference>
<reference evidence="3 4" key="1">
    <citation type="submission" date="2020-07" db="EMBL/GenBank/DDBJ databases">
        <title>Genomic Encyclopedia of Type Strains, Phase IV (KMG-IV): sequencing the most valuable type-strain genomes for metagenomic binning, comparative biology and taxonomic classification.</title>
        <authorList>
            <person name="Goeker M."/>
        </authorList>
    </citation>
    <scope>NUCLEOTIDE SEQUENCE [LARGE SCALE GENOMIC DNA]</scope>
    <source>
        <strain evidence="3 4">DSM 29043</strain>
    </source>
</reference>
<name>A0A7Y9XVP4_9SPHN</name>